<dbReference type="SUPFAM" id="SSF56059">
    <property type="entry name" value="Glutathione synthetase ATP-binding domain-like"/>
    <property type="match status" value="1"/>
</dbReference>
<dbReference type="GO" id="GO:0008360">
    <property type="term" value="P:regulation of cell shape"/>
    <property type="evidence" value="ECO:0007669"/>
    <property type="project" value="UniProtKB-KW"/>
</dbReference>
<dbReference type="SUPFAM" id="SSF52440">
    <property type="entry name" value="PreATP-grasp domain"/>
    <property type="match status" value="1"/>
</dbReference>
<evidence type="ECO:0000256" key="1">
    <source>
        <dbReference type="ARBA" id="ARBA00004496"/>
    </source>
</evidence>
<dbReference type="GO" id="GO:0071555">
    <property type="term" value="P:cell wall organization"/>
    <property type="evidence" value="ECO:0007669"/>
    <property type="project" value="UniProtKB-KW"/>
</dbReference>
<keyword evidence="8 10" id="KW-0573">Peptidoglycan synthesis</keyword>
<dbReference type="NCBIfam" id="NF002378">
    <property type="entry name" value="PRK01372.1"/>
    <property type="match status" value="1"/>
</dbReference>
<name>A0A1W1YJ06_9FIRM</name>
<keyword evidence="16" id="KW-1185">Reference proteome</keyword>
<evidence type="ECO:0000256" key="12">
    <source>
        <dbReference type="PIRSR" id="PIRSR039102-3"/>
    </source>
</evidence>
<evidence type="ECO:0000256" key="6">
    <source>
        <dbReference type="ARBA" id="ARBA00022840"/>
    </source>
</evidence>
<organism evidence="15 16">
    <name type="scientific">Papillibacter cinnamivorans DSM 12816</name>
    <dbReference type="NCBI Taxonomy" id="1122930"/>
    <lineage>
        <taxon>Bacteria</taxon>
        <taxon>Bacillati</taxon>
        <taxon>Bacillota</taxon>
        <taxon>Clostridia</taxon>
        <taxon>Eubacteriales</taxon>
        <taxon>Oscillospiraceae</taxon>
        <taxon>Papillibacter</taxon>
    </lineage>
</organism>
<dbReference type="OrthoDB" id="9813261at2"/>
<dbReference type="PROSITE" id="PS50975">
    <property type="entry name" value="ATP_GRASP"/>
    <property type="match status" value="1"/>
</dbReference>
<dbReference type="Gene3D" id="3.30.1490.20">
    <property type="entry name" value="ATP-grasp fold, A domain"/>
    <property type="match status" value="1"/>
</dbReference>
<feature type="binding site" evidence="12">
    <location>
        <position position="309"/>
    </location>
    <ligand>
        <name>Mg(2+)</name>
        <dbReference type="ChEBI" id="CHEBI:18420"/>
        <label>2</label>
    </ligand>
</feature>
<keyword evidence="3 10" id="KW-0963">Cytoplasm</keyword>
<dbReference type="STRING" id="1122930.SAMN02745168_0458"/>
<dbReference type="InterPro" id="IPR000291">
    <property type="entry name" value="D-Ala_lig_Van_CS"/>
</dbReference>
<dbReference type="InterPro" id="IPR005905">
    <property type="entry name" value="D_ala_D_ala"/>
</dbReference>
<feature type="binding site" evidence="12">
    <location>
        <position position="309"/>
    </location>
    <ligand>
        <name>Mg(2+)</name>
        <dbReference type="ChEBI" id="CHEBI:18420"/>
        <label>1</label>
    </ligand>
</feature>
<evidence type="ECO:0000256" key="11">
    <source>
        <dbReference type="PIRSR" id="PIRSR039102-1"/>
    </source>
</evidence>
<feature type="binding site" evidence="12">
    <location>
        <position position="311"/>
    </location>
    <ligand>
        <name>Mg(2+)</name>
        <dbReference type="ChEBI" id="CHEBI:18420"/>
        <label>2</label>
    </ligand>
</feature>
<dbReference type="HAMAP" id="MF_00047">
    <property type="entry name" value="Dala_Dala_lig"/>
    <property type="match status" value="1"/>
</dbReference>
<keyword evidence="9 10" id="KW-0961">Cell wall biogenesis/degradation</keyword>
<evidence type="ECO:0000256" key="4">
    <source>
        <dbReference type="ARBA" id="ARBA00022598"/>
    </source>
</evidence>
<dbReference type="UniPathway" id="UPA00219"/>
<feature type="binding site" evidence="12">
    <location>
        <position position="296"/>
    </location>
    <ligand>
        <name>Mg(2+)</name>
        <dbReference type="ChEBI" id="CHEBI:18420"/>
        <label>1</label>
    </ligand>
</feature>
<keyword evidence="7 10" id="KW-0133">Cell shape</keyword>
<proteinExistence type="inferred from homology"/>
<evidence type="ECO:0000256" key="7">
    <source>
        <dbReference type="ARBA" id="ARBA00022960"/>
    </source>
</evidence>
<dbReference type="AlphaFoldDB" id="A0A1W1YJ06"/>
<evidence type="ECO:0000259" key="14">
    <source>
        <dbReference type="PROSITE" id="PS50975"/>
    </source>
</evidence>
<comment type="cofactor">
    <cofactor evidence="12">
        <name>Mg(2+)</name>
        <dbReference type="ChEBI" id="CHEBI:18420"/>
    </cofactor>
    <cofactor evidence="12">
        <name>Mn(2+)</name>
        <dbReference type="ChEBI" id="CHEBI:29035"/>
    </cofactor>
    <text evidence="12">Binds 2 magnesium or manganese ions per subunit.</text>
</comment>
<keyword evidence="12" id="KW-0464">Manganese</keyword>
<evidence type="ECO:0000313" key="15">
    <source>
        <dbReference type="EMBL" id="SMC36149.1"/>
    </source>
</evidence>
<dbReference type="InterPro" id="IPR011761">
    <property type="entry name" value="ATP-grasp"/>
</dbReference>
<evidence type="ECO:0000313" key="16">
    <source>
        <dbReference type="Proteomes" id="UP000192790"/>
    </source>
</evidence>
<dbReference type="Proteomes" id="UP000192790">
    <property type="component" value="Unassembled WGS sequence"/>
</dbReference>
<evidence type="ECO:0000256" key="2">
    <source>
        <dbReference type="ARBA" id="ARBA00010871"/>
    </source>
</evidence>
<evidence type="ECO:0000256" key="5">
    <source>
        <dbReference type="ARBA" id="ARBA00022741"/>
    </source>
</evidence>
<comment type="pathway">
    <text evidence="10">Cell wall biogenesis; peptidoglycan biosynthesis.</text>
</comment>
<keyword evidence="6 13" id="KW-0067">ATP-binding</keyword>
<keyword evidence="4 10" id="KW-0436">Ligase</keyword>
<keyword evidence="12" id="KW-0479">Metal-binding</keyword>
<protein>
    <recommendedName>
        <fullName evidence="10">D-alanine--D-alanine ligase</fullName>
        <ecNumber evidence="10">6.3.2.4</ecNumber>
    </recommendedName>
    <alternativeName>
        <fullName evidence="10">D-Ala-D-Ala ligase</fullName>
    </alternativeName>
    <alternativeName>
        <fullName evidence="10">D-alanylalanine synthetase</fullName>
    </alternativeName>
</protein>
<dbReference type="GO" id="GO:0046872">
    <property type="term" value="F:metal ion binding"/>
    <property type="evidence" value="ECO:0007669"/>
    <property type="project" value="UniProtKB-KW"/>
</dbReference>
<dbReference type="GO" id="GO:0008716">
    <property type="term" value="F:D-alanine-D-alanine ligase activity"/>
    <property type="evidence" value="ECO:0007669"/>
    <property type="project" value="UniProtKB-UniRule"/>
</dbReference>
<dbReference type="InterPro" id="IPR013815">
    <property type="entry name" value="ATP_grasp_subdomain_1"/>
</dbReference>
<feature type="domain" description="ATP-grasp" evidence="14">
    <location>
        <begin position="146"/>
        <end position="342"/>
    </location>
</feature>
<dbReference type="Gene3D" id="3.40.50.20">
    <property type="match status" value="1"/>
</dbReference>
<dbReference type="NCBIfam" id="TIGR01205">
    <property type="entry name" value="D_ala_D_alaTIGR"/>
    <property type="match status" value="1"/>
</dbReference>
<feature type="active site" evidence="11">
    <location>
        <position position="13"/>
    </location>
</feature>
<evidence type="ECO:0000256" key="13">
    <source>
        <dbReference type="PROSITE-ProRule" id="PRU00409"/>
    </source>
</evidence>
<dbReference type="InterPro" id="IPR016185">
    <property type="entry name" value="PreATP-grasp_dom_sf"/>
</dbReference>
<dbReference type="Pfam" id="PF01820">
    <property type="entry name" value="Dala_Dala_lig_N"/>
    <property type="match status" value="1"/>
</dbReference>
<feature type="active site" evidence="11">
    <location>
        <position position="320"/>
    </location>
</feature>
<dbReference type="Pfam" id="PF07478">
    <property type="entry name" value="Dala_Dala_lig_C"/>
    <property type="match status" value="1"/>
</dbReference>
<comment type="catalytic activity">
    <reaction evidence="10">
        <text>2 D-alanine + ATP = D-alanyl-D-alanine + ADP + phosphate + H(+)</text>
        <dbReference type="Rhea" id="RHEA:11224"/>
        <dbReference type="ChEBI" id="CHEBI:15378"/>
        <dbReference type="ChEBI" id="CHEBI:30616"/>
        <dbReference type="ChEBI" id="CHEBI:43474"/>
        <dbReference type="ChEBI" id="CHEBI:57416"/>
        <dbReference type="ChEBI" id="CHEBI:57822"/>
        <dbReference type="ChEBI" id="CHEBI:456216"/>
        <dbReference type="EC" id="6.3.2.4"/>
    </reaction>
</comment>
<dbReference type="GO" id="GO:0005524">
    <property type="term" value="F:ATP binding"/>
    <property type="evidence" value="ECO:0007669"/>
    <property type="project" value="UniProtKB-UniRule"/>
</dbReference>
<dbReference type="Gene3D" id="3.30.470.20">
    <property type="entry name" value="ATP-grasp fold, B domain"/>
    <property type="match status" value="1"/>
</dbReference>
<dbReference type="PANTHER" id="PTHR23132">
    <property type="entry name" value="D-ALANINE--D-ALANINE LIGASE"/>
    <property type="match status" value="1"/>
</dbReference>
<dbReference type="PROSITE" id="PS00844">
    <property type="entry name" value="DALA_DALA_LIGASE_2"/>
    <property type="match status" value="1"/>
</dbReference>
<keyword evidence="5 13" id="KW-0547">Nucleotide-binding</keyword>
<evidence type="ECO:0000256" key="10">
    <source>
        <dbReference type="HAMAP-Rule" id="MF_00047"/>
    </source>
</evidence>
<comment type="similarity">
    <text evidence="2 10">Belongs to the D-alanine--D-alanine ligase family.</text>
</comment>
<evidence type="ECO:0000256" key="9">
    <source>
        <dbReference type="ARBA" id="ARBA00023316"/>
    </source>
</evidence>
<comment type="subcellular location">
    <subcellularLocation>
        <location evidence="1 10">Cytoplasm</location>
    </subcellularLocation>
</comment>
<dbReference type="PANTHER" id="PTHR23132:SF23">
    <property type="entry name" value="D-ALANINE--D-ALANINE LIGASE B"/>
    <property type="match status" value="1"/>
</dbReference>
<feature type="active site" evidence="11">
    <location>
        <position position="189"/>
    </location>
</feature>
<accession>A0A1W1YJ06</accession>
<dbReference type="EC" id="6.3.2.4" evidence="10"/>
<sequence>MNIVVLAGGLSPERNVSLSTGSLVCKTLRGAGHKAVLVDLFLGLENWSGDPSRIFDAEDGLCMDYAVSETEPDLEAVKASRKSGELGIFGKDVIRVCSMADIVFLALHGGCGEDGRLQAAFDLIGIPYTGSGYLGSAIAMDKDLTKRIVQYKGVLTPRWYTLDYEEQDIPAIVERTALPCVVKVVGGGSSIGVALPKTPEELEAALRDFLKFGGRIIVEQYIRGREFSVGVLEETALQPIEIIPKEGFYDYKNKYQPGLTTEICPADIPDQIRARLMSAALAVHRAIQLNVYSRSDFILDEGGDPYFLEVNTLPGMTPTSLIPQMARVAGYSYEELCRRIIKASAKIRGK</sequence>
<dbReference type="PIRSF" id="PIRSF039102">
    <property type="entry name" value="Ddl/VanB"/>
    <property type="match status" value="1"/>
</dbReference>
<keyword evidence="12" id="KW-0460">Magnesium</keyword>
<dbReference type="GO" id="GO:0009252">
    <property type="term" value="P:peptidoglycan biosynthetic process"/>
    <property type="evidence" value="ECO:0007669"/>
    <property type="project" value="UniProtKB-UniRule"/>
</dbReference>
<reference evidence="15 16" key="1">
    <citation type="submission" date="2017-04" db="EMBL/GenBank/DDBJ databases">
        <authorList>
            <person name="Afonso C.L."/>
            <person name="Miller P.J."/>
            <person name="Scott M.A."/>
            <person name="Spackman E."/>
            <person name="Goraichik I."/>
            <person name="Dimitrov K.M."/>
            <person name="Suarez D.L."/>
            <person name="Swayne D.E."/>
        </authorList>
    </citation>
    <scope>NUCLEOTIDE SEQUENCE [LARGE SCALE GENOMIC DNA]</scope>
    <source>
        <strain evidence="15 16">DSM 12816</strain>
    </source>
</reference>
<dbReference type="RefSeq" id="WP_084233100.1">
    <property type="nucleotide sequence ID" value="NZ_FWXW01000001.1"/>
</dbReference>
<evidence type="ECO:0000256" key="3">
    <source>
        <dbReference type="ARBA" id="ARBA00022490"/>
    </source>
</evidence>
<gene>
    <name evidence="10" type="primary">ddl</name>
    <name evidence="15" type="ORF">SAMN02745168_0458</name>
</gene>
<dbReference type="InterPro" id="IPR011095">
    <property type="entry name" value="Dala_Dala_lig_C"/>
</dbReference>
<dbReference type="InterPro" id="IPR011127">
    <property type="entry name" value="Dala_Dala_lig_N"/>
</dbReference>
<dbReference type="GO" id="GO:0005737">
    <property type="term" value="C:cytoplasm"/>
    <property type="evidence" value="ECO:0007669"/>
    <property type="project" value="UniProtKB-SubCell"/>
</dbReference>
<evidence type="ECO:0000256" key="8">
    <source>
        <dbReference type="ARBA" id="ARBA00022984"/>
    </source>
</evidence>
<comment type="function">
    <text evidence="10">Cell wall formation.</text>
</comment>
<dbReference type="SMART" id="SM01209">
    <property type="entry name" value="GARS_A"/>
    <property type="match status" value="1"/>
</dbReference>
<dbReference type="EMBL" id="FWXW01000001">
    <property type="protein sequence ID" value="SMC36149.1"/>
    <property type="molecule type" value="Genomic_DNA"/>
</dbReference>
<dbReference type="PROSITE" id="PS00843">
    <property type="entry name" value="DALA_DALA_LIGASE_1"/>
    <property type="match status" value="1"/>
</dbReference>